<comment type="caution">
    <text evidence="2">The sequence shown here is derived from an EMBL/GenBank/DDBJ whole genome shotgun (WGS) entry which is preliminary data.</text>
</comment>
<accession>A0A9Q0IF66</accession>
<evidence type="ECO:0000313" key="3">
    <source>
        <dbReference type="Proteomes" id="UP001148018"/>
    </source>
</evidence>
<sequence>MQSGSLNRVPALPDFTLQLLLSLPHGTESQSHGPSPQPRVQSEGRIRECREDLLRDANEPTREHKGVQFTASFLSRQEHQARNLVTAGIQTFIGLVGLTNATG</sequence>
<protein>
    <submittedName>
        <fullName evidence="2">Uncharacterized protein</fullName>
    </submittedName>
</protein>
<organism evidence="2 3">
    <name type="scientific">Muraenolepis orangiensis</name>
    <name type="common">Patagonian moray cod</name>
    <dbReference type="NCBI Taxonomy" id="630683"/>
    <lineage>
        <taxon>Eukaryota</taxon>
        <taxon>Metazoa</taxon>
        <taxon>Chordata</taxon>
        <taxon>Craniata</taxon>
        <taxon>Vertebrata</taxon>
        <taxon>Euteleostomi</taxon>
        <taxon>Actinopterygii</taxon>
        <taxon>Neopterygii</taxon>
        <taxon>Teleostei</taxon>
        <taxon>Neoteleostei</taxon>
        <taxon>Acanthomorphata</taxon>
        <taxon>Zeiogadaria</taxon>
        <taxon>Gadariae</taxon>
        <taxon>Gadiformes</taxon>
        <taxon>Muraenolepidoidei</taxon>
        <taxon>Muraenolepididae</taxon>
        <taxon>Muraenolepis</taxon>
    </lineage>
</organism>
<evidence type="ECO:0000256" key="1">
    <source>
        <dbReference type="SAM" id="MobiDB-lite"/>
    </source>
</evidence>
<feature type="region of interest" description="Disordered" evidence="1">
    <location>
        <begin position="23"/>
        <end position="45"/>
    </location>
</feature>
<feature type="compositionally biased region" description="Polar residues" evidence="1">
    <location>
        <begin position="27"/>
        <end position="40"/>
    </location>
</feature>
<dbReference type="AlphaFoldDB" id="A0A9Q0IF66"/>
<evidence type="ECO:0000313" key="2">
    <source>
        <dbReference type="EMBL" id="KAJ3594746.1"/>
    </source>
</evidence>
<reference evidence="2" key="1">
    <citation type="submission" date="2022-07" db="EMBL/GenBank/DDBJ databases">
        <title>Chromosome-level genome of Muraenolepis orangiensis.</title>
        <authorList>
            <person name="Kim J."/>
        </authorList>
    </citation>
    <scope>NUCLEOTIDE SEQUENCE</scope>
    <source>
        <strain evidence="2">KU_S4_2022</strain>
        <tissue evidence="2">Muscle</tissue>
    </source>
</reference>
<proteinExistence type="predicted"/>
<gene>
    <name evidence="2" type="ORF">NHX12_004053</name>
</gene>
<dbReference type="Proteomes" id="UP001148018">
    <property type="component" value="Unassembled WGS sequence"/>
</dbReference>
<keyword evidence="3" id="KW-1185">Reference proteome</keyword>
<dbReference type="EMBL" id="JANIIK010000111">
    <property type="protein sequence ID" value="KAJ3594746.1"/>
    <property type="molecule type" value="Genomic_DNA"/>
</dbReference>
<name>A0A9Q0IF66_9TELE</name>